<dbReference type="GO" id="GO:0000967">
    <property type="term" value="P:rRNA 5'-end processing"/>
    <property type="evidence" value="ECO:0007669"/>
    <property type="project" value="UniProtKB-UniRule"/>
</dbReference>
<comment type="similarity">
    <text evidence="5">Belongs to the YqgF HJR family.</text>
</comment>
<evidence type="ECO:0000256" key="2">
    <source>
        <dbReference type="ARBA" id="ARBA00022517"/>
    </source>
</evidence>
<keyword evidence="2 5" id="KW-0690">Ribosome biogenesis</keyword>
<dbReference type="SUPFAM" id="SSF53098">
    <property type="entry name" value="Ribonuclease H-like"/>
    <property type="match status" value="1"/>
</dbReference>
<dbReference type="PANTHER" id="PTHR33317:SF4">
    <property type="entry name" value="POLYNUCLEOTIDYL TRANSFERASE, RIBONUCLEASE H-LIKE SUPERFAMILY PROTEIN"/>
    <property type="match status" value="1"/>
</dbReference>
<dbReference type="NCBIfam" id="TIGR00250">
    <property type="entry name" value="RNAse_H_YqgF"/>
    <property type="match status" value="1"/>
</dbReference>
<dbReference type="InterPro" id="IPR006641">
    <property type="entry name" value="YqgF/RNaseH-like_dom"/>
</dbReference>
<dbReference type="AlphaFoldDB" id="A0AAQ3QW52"/>
<dbReference type="EMBL" id="CP136920">
    <property type="protein sequence ID" value="WOO41537.1"/>
    <property type="molecule type" value="Genomic_DNA"/>
</dbReference>
<comment type="subcellular location">
    <subcellularLocation>
        <location evidence="5">Cytoplasm</location>
    </subcellularLocation>
</comment>
<dbReference type="InterPro" id="IPR005227">
    <property type="entry name" value="YqgF"/>
</dbReference>
<feature type="domain" description="YqgF/RNase H-like" evidence="7">
    <location>
        <begin position="1"/>
        <end position="100"/>
    </location>
</feature>
<dbReference type="GO" id="GO:0016788">
    <property type="term" value="F:hydrolase activity, acting on ester bonds"/>
    <property type="evidence" value="ECO:0007669"/>
    <property type="project" value="UniProtKB-UniRule"/>
</dbReference>
<evidence type="ECO:0000256" key="6">
    <source>
        <dbReference type="SAM" id="MobiDB-lite"/>
    </source>
</evidence>
<name>A0AAQ3QW52_9BACT</name>
<evidence type="ECO:0000259" key="7">
    <source>
        <dbReference type="SMART" id="SM00732"/>
    </source>
</evidence>
<evidence type="ECO:0000256" key="1">
    <source>
        <dbReference type="ARBA" id="ARBA00022490"/>
    </source>
</evidence>
<evidence type="ECO:0000256" key="3">
    <source>
        <dbReference type="ARBA" id="ARBA00022722"/>
    </source>
</evidence>
<dbReference type="Gene3D" id="3.30.420.140">
    <property type="entry name" value="YqgF/RNase H-like domain"/>
    <property type="match status" value="1"/>
</dbReference>
<evidence type="ECO:0000313" key="8">
    <source>
        <dbReference type="EMBL" id="WOO41537.1"/>
    </source>
</evidence>
<dbReference type="Proteomes" id="UP001304300">
    <property type="component" value="Chromosome"/>
</dbReference>
<dbReference type="EC" id="3.1.-.-" evidence="5"/>
<protein>
    <recommendedName>
        <fullName evidence="5">Putative pre-16S rRNA nuclease</fullName>
        <ecNumber evidence="5">3.1.-.-</ecNumber>
    </recommendedName>
</protein>
<dbReference type="CDD" id="cd16964">
    <property type="entry name" value="YqgF"/>
    <property type="match status" value="1"/>
</dbReference>
<dbReference type="GO" id="GO:0004518">
    <property type="term" value="F:nuclease activity"/>
    <property type="evidence" value="ECO:0007669"/>
    <property type="project" value="UniProtKB-KW"/>
</dbReference>
<evidence type="ECO:0000256" key="4">
    <source>
        <dbReference type="ARBA" id="ARBA00022801"/>
    </source>
</evidence>
<dbReference type="Pfam" id="PF03652">
    <property type="entry name" value="RuvX"/>
    <property type="match status" value="1"/>
</dbReference>
<dbReference type="HAMAP" id="MF_00651">
    <property type="entry name" value="Nuclease_YqgF"/>
    <property type="match status" value="1"/>
</dbReference>
<keyword evidence="4 5" id="KW-0378">Hydrolase</keyword>
<keyword evidence="9" id="KW-1185">Reference proteome</keyword>
<dbReference type="PANTHER" id="PTHR33317">
    <property type="entry name" value="POLYNUCLEOTIDYL TRANSFERASE, RIBONUCLEASE H-LIKE SUPERFAMILY PROTEIN"/>
    <property type="match status" value="1"/>
</dbReference>
<comment type="function">
    <text evidence="5">Could be a nuclease involved in processing of the 5'-end of pre-16S rRNA.</text>
</comment>
<dbReference type="GO" id="GO:0005829">
    <property type="term" value="C:cytosol"/>
    <property type="evidence" value="ECO:0007669"/>
    <property type="project" value="TreeGrafter"/>
</dbReference>
<organism evidence="8 9">
    <name type="scientific">Rubellicoccus peritrichatus</name>
    <dbReference type="NCBI Taxonomy" id="3080537"/>
    <lineage>
        <taxon>Bacteria</taxon>
        <taxon>Pseudomonadati</taxon>
        <taxon>Verrucomicrobiota</taxon>
        <taxon>Opitutia</taxon>
        <taxon>Puniceicoccales</taxon>
        <taxon>Cerasicoccaceae</taxon>
        <taxon>Rubellicoccus</taxon>
    </lineage>
</organism>
<dbReference type="KEGG" id="puo:RZN69_00450"/>
<sequence>MNYLGIDYGEKRIGLAYADEVGIAVPIPAAVDSEKEKRFQYIAEVIQQRRIQSLVVGYPYNMDGSAGFKAREVDAFIDELTSRFDLETHRIDERLTSHQATSDMAALEGGKRRKKKSVKARQAARRTGELDSRAAALILREFLESRNLGLSDME</sequence>
<evidence type="ECO:0000256" key="5">
    <source>
        <dbReference type="HAMAP-Rule" id="MF_00651"/>
    </source>
</evidence>
<feature type="compositionally biased region" description="Basic residues" evidence="6">
    <location>
        <begin position="111"/>
        <end position="124"/>
    </location>
</feature>
<dbReference type="InterPro" id="IPR037027">
    <property type="entry name" value="YqgF/RNaseH-like_dom_sf"/>
</dbReference>
<dbReference type="RefSeq" id="WP_317834021.1">
    <property type="nucleotide sequence ID" value="NZ_CP136920.1"/>
</dbReference>
<dbReference type="SMART" id="SM00732">
    <property type="entry name" value="YqgFc"/>
    <property type="match status" value="1"/>
</dbReference>
<reference evidence="8 9" key="1">
    <citation type="submission" date="2023-10" db="EMBL/GenBank/DDBJ databases">
        <title>Rubellicoccus peritrichatus gen. nov., sp. nov., isolated from an algae of coral reef tank.</title>
        <authorList>
            <person name="Luo J."/>
        </authorList>
    </citation>
    <scope>NUCLEOTIDE SEQUENCE [LARGE SCALE GENOMIC DNA]</scope>
    <source>
        <strain evidence="8 9">CR14</strain>
    </source>
</reference>
<dbReference type="InterPro" id="IPR012337">
    <property type="entry name" value="RNaseH-like_sf"/>
</dbReference>
<keyword evidence="1 5" id="KW-0963">Cytoplasm</keyword>
<accession>A0AAQ3QW52</accession>
<feature type="region of interest" description="Disordered" evidence="6">
    <location>
        <begin position="99"/>
        <end position="126"/>
    </location>
</feature>
<keyword evidence="3 5" id="KW-0540">Nuclease</keyword>
<evidence type="ECO:0000313" key="9">
    <source>
        <dbReference type="Proteomes" id="UP001304300"/>
    </source>
</evidence>
<proteinExistence type="inferred from homology"/>
<gene>
    <name evidence="8" type="primary">ruvX</name>
    <name evidence="8" type="ORF">RZN69_00450</name>
</gene>